<evidence type="ECO:0000256" key="6">
    <source>
        <dbReference type="SAM" id="Phobius"/>
    </source>
</evidence>
<evidence type="ECO:0000256" key="5">
    <source>
        <dbReference type="ARBA" id="ARBA00023136"/>
    </source>
</evidence>
<dbReference type="Pfam" id="PF25917">
    <property type="entry name" value="BSH_RND"/>
    <property type="match status" value="1"/>
</dbReference>
<feature type="domain" description="Multidrug resistance protein MdtA-like barrel-sandwich hybrid" evidence="7">
    <location>
        <begin position="48"/>
        <end position="121"/>
    </location>
</feature>
<dbReference type="InterPro" id="IPR058625">
    <property type="entry name" value="MdtA-like_BSH"/>
</dbReference>
<comment type="subcellular location">
    <subcellularLocation>
        <location evidence="1">Membrane</location>
        <topology evidence="1">Single-pass membrane protein</topology>
    </subcellularLocation>
</comment>
<dbReference type="Pfam" id="PF25990">
    <property type="entry name" value="Beta-barrel_YknX"/>
    <property type="match status" value="1"/>
</dbReference>
<evidence type="ECO:0000256" key="3">
    <source>
        <dbReference type="ARBA" id="ARBA00022692"/>
    </source>
</evidence>
<keyword evidence="5 6" id="KW-0472">Membrane</keyword>
<dbReference type="InterPro" id="IPR050739">
    <property type="entry name" value="MFP"/>
</dbReference>
<feature type="domain" description="YknX-like beta-barrel" evidence="8">
    <location>
        <begin position="127"/>
        <end position="214"/>
    </location>
</feature>
<dbReference type="InterPro" id="IPR058636">
    <property type="entry name" value="Beta-barrel_YknX"/>
</dbReference>
<feature type="transmembrane region" description="Helical" evidence="6">
    <location>
        <begin position="7"/>
        <end position="29"/>
    </location>
</feature>
<accession>A0A949U5S9</accession>
<evidence type="ECO:0000256" key="1">
    <source>
        <dbReference type="ARBA" id="ARBA00004167"/>
    </source>
</evidence>
<dbReference type="PANTHER" id="PTHR30386:SF26">
    <property type="entry name" value="TRANSPORT PROTEIN COMB"/>
    <property type="match status" value="1"/>
</dbReference>
<comment type="caution">
    <text evidence="9">The sequence shown here is derived from an EMBL/GenBank/DDBJ whole genome shotgun (WGS) entry which is preliminary data.</text>
</comment>
<dbReference type="AlphaFoldDB" id="A0A949U5S9"/>
<evidence type="ECO:0000313" key="10">
    <source>
        <dbReference type="Proteomes" id="UP000694308"/>
    </source>
</evidence>
<evidence type="ECO:0000256" key="4">
    <source>
        <dbReference type="ARBA" id="ARBA00022989"/>
    </source>
</evidence>
<sequence>MKGKRKVVILSLLAAMTATLIGVGGYYWYNSTYYVSTEDAQVTGDFFKVTPQISGKLLEFDAKEGERVVKDQILGHVEAIGAGDSSIDTSLLRAPITGIIIKKQGEIGEMDSAGSTLAVLIDPSKLYINANIEETKIKKLKVGQNVDIKIDQYKGEKFKGKVEQIGLASNAAFSLLPSASSGTFTKVVEKVPVKIKLEKYDVNLLPATNAVVKIRVK</sequence>
<reference evidence="9" key="1">
    <citation type="submission" date="2020-12" db="EMBL/GenBank/DDBJ databases">
        <title>Clostridium thailandense sp. nov., a novel acetogenic bacterium isolated from peat land soil in Thailand.</title>
        <authorList>
            <person name="Chaikitkaew S."/>
            <person name="Birkeland N.K."/>
        </authorList>
    </citation>
    <scope>NUCLEOTIDE SEQUENCE</scope>
    <source>
        <strain evidence="9">PL3</strain>
    </source>
</reference>
<organism evidence="9 10">
    <name type="scientific">Clostridium thailandense</name>
    <dbReference type="NCBI Taxonomy" id="2794346"/>
    <lineage>
        <taxon>Bacteria</taxon>
        <taxon>Bacillati</taxon>
        <taxon>Bacillota</taxon>
        <taxon>Clostridia</taxon>
        <taxon>Eubacteriales</taxon>
        <taxon>Clostridiaceae</taxon>
        <taxon>Clostridium</taxon>
    </lineage>
</organism>
<evidence type="ECO:0000259" key="7">
    <source>
        <dbReference type="Pfam" id="PF25917"/>
    </source>
</evidence>
<gene>
    <name evidence="9" type="ORF">I6U48_29410</name>
</gene>
<dbReference type="RefSeq" id="WP_218324062.1">
    <property type="nucleotide sequence ID" value="NZ_JAEEGC010000255.1"/>
</dbReference>
<dbReference type="EMBL" id="JAEEGC010000255">
    <property type="protein sequence ID" value="MBV7276989.1"/>
    <property type="molecule type" value="Genomic_DNA"/>
</dbReference>
<evidence type="ECO:0000259" key="8">
    <source>
        <dbReference type="Pfam" id="PF25990"/>
    </source>
</evidence>
<dbReference type="PANTHER" id="PTHR30386">
    <property type="entry name" value="MEMBRANE FUSION SUBUNIT OF EMRAB-TOLC MULTIDRUG EFFLUX PUMP"/>
    <property type="match status" value="1"/>
</dbReference>
<evidence type="ECO:0000256" key="2">
    <source>
        <dbReference type="ARBA" id="ARBA00009477"/>
    </source>
</evidence>
<dbReference type="Proteomes" id="UP000694308">
    <property type="component" value="Unassembled WGS sequence"/>
</dbReference>
<proteinExistence type="inferred from homology"/>
<name>A0A949U5S9_9CLOT</name>
<dbReference type="GO" id="GO:0016020">
    <property type="term" value="C:membrane"/>
    <property type="evidence" value="ECO:0007669"/>
    <property type="project" value="UniProtKB-SubCell"/>
</dbReference>
<keyword evidence="4 6" id="KW-1133">Transmembrane helix</keyword>
<dbReference type="GO" id="GO:0055085">
    <property type="term" value="P:transmembrane transport"/>
    <property type="evidence" value="ECO:0007669"/>
    <property type="project" value="InterPro"/>
</dbReference>
<protein>
    <submittedName>
        <fullName evidence="9">HlyD family secretion protein</fullName>
    </submittedName>
</protein>
<evidence type="ECO:0000313" key="9">
    <source>
        <dbReference type="EMBL" id="MBV7276989.1"/>
    </source>
</evidence>
<keyword evidence="3 6" id="KW-0812">Transmembrane</keyword>
<keyword evidence="10" id="KW-1185">Reference proteome</keyword>
<comment type="similarity">
    <text evidence="2">Belongs to the membrane fusion protein (MFP) (TC 8.A.1) family.</text>
</comment>